<dbReference type="InterPro" id="IPR021297">
    <property type="entry name" value="YlqD"/>
</dbReference>
<sequence>MNIIQEIIVKQVVTPKSKQTLLNRFEQEKIKLEKEIDQLRFQSKKKDQGTNRGLVYKKEIDKRQEKIEVVEFQIQQLAILPLNSEIIESKAKGIVDVNVGDDWNQLMNNKTIVIEDGIVKEIR</sequence>
<organism evidence="1 2">
    <name type="scientific">Bacillus carboniphilus</name>
    <dbReference type="NCBI Taxonomy" id="86663"/>
    <lineage>
        <taxon>Bacteria</taxon>
        <taxon>Bacillati</taxon>
        <taxon>Bacillota</taxon>
        <taxon>Bacilli</taxon>
        <taxon>Bacillales</taxon>
        <taxon>Bacillaceae</taxon>
        <taxon>Bacillus</taxon>
    </lineage>
</organism>
<evidence type="ECO:0000313" key="2">
    <source>
        <dbReference type="Proteomes" id="UP001197974"/>
    </source>
</evidence>
<keyword evidence="2" id="KW-1185">Reference proteome</keyword>
<evidence type="ECO:0000313" key="1">
    <source>
        <dbReference type="EMBL" id="WLR43558.1"/>
    </source>
</evidence>
<gene>
    <name evidence="1" type="ORF">LC087_05195</name>
</gene>
<dbReference type="Proteomes" id="UP001197974">
    <property type="component" value="Chromosome"/>
</dbReference>
<dbReference type="Gene3D" id="6.10.140.1110">
    <property type="match status" value="1"/>
</dbReference>
<accession>A0ABY9JYG5</accession>
<dbReference type="RefSeq" id="WP_226538355.1">
    <property type="nucleotide sequence ID" value="NZ_CP129013.1"/>
</dbReference>
<dbReference type="EMBL" id="CP129013">
    <property type="protein sequence ID" value="WLR43558.1"/>
    <property type="molecule type" value="Genomic_DNA"/>
</dbReference>
<protein>
    <submittedName>
        <fullName evidence="1">YlqD family protein</fullName>
    </submittedName>
</protein>
<name>A0ABY9JYG5_9BACI</name>
<proteinExistence type="predicted"/>
<dbReference type="Pfam" id="PF11068">
    <property type="entry name" value="YlqD"/>
    <property type="match status" value="1"/>
</dbReference>
<reference evidence="1 2" key="1">
    <citation type="submission" date="2023-06" db="EMBL/GenBank/DDBJ databases">
        <title>Five Gram-positive bacteria isolated from mangrove sediments in Shenzhen, Guangdong, China.</title>
        <authorList>
            <person name="Yu S."/>
            <person name="Zheng W."/>
            <person name="Huang Y."/>
        </authorList>
    </citation>
    <scope>NUCLEOTIDE SEQUENCE [LARGE SCALE GENOMIC DNA]</scope>
    <source>
        <strain evidence="1 2">SaN35-3</strain>
    </source>
</reference>